<sequence>MVLGLLTAAAAAAVLGLTVFDEARAHAAAAQARLRGVDAVALTSPAVTKGSDESTGTALLRWSDRSGAAHQVAASVPLWTQAGSTVRIWLDRHGQAGPGPESVSASAARAVGKGLLLLVTEAALLTMAWTGASWAVDRTAMRAWEREWQQVEPVWHQRG</sequence>
<dbReference type="PANTHER" id="PTHR42305">
    <property type="entry name" value="MEMBRANE PROTEIN RV1733C-RELATED"/>
    <property type="match status" value="1"/>
</dbReference>
<dbReference type="RefSeq" id="WP_380578765.1">
    <property type="nucleotide sequence ID" value="NZ_JBHSQJ010000005.1"/>
</dbReference>
<dbReference type="Proteomes" id="UP001596174">
    <property type="component" value="Unassembled WGS sequence"/>
</dbReference>
<organism evidence="1 2">
    <name type="scientific">Streptacidiphilus monticola</name>
    <dbReference type="NCBI Taxonomy" id="2161674"/>
    <lineage>
        <taxon>Bacteria</taxon>
        <taxon>Bacillati</taxon>
        <taxon>Actinomycetota</taxon>
        <taxon>Actinomycetes</taxon>
        <taxon>Kitasatosporales</taxon>
        <taxon>Streptomycetaceae</taxon>
        <taxon>Streptacidiphilus</taxon>
    </lineage>
</organism>
<comment type="caution">
    <text evidence="1">The sequence shown here is derived from an EMBL/GenBank/DDBJ whole genome shotgun (WGS) entry which is preliminary data.</text>
</comment>
<gene>
    <name evidence="1" type="ORF">ACFP3V_01490</name>
</gene>
<evidence type="ECO:0000313" key="1">
    <source>
        <dbReference type="EMBL" id="MFC5905893.1"/>
    </source>
</evidence>
<reference evidence="2" key="1">
    <citation type="journal article" date="2019" name="Int. J. Syst. Evol. Microbiol.">
        <title>The Global Catalogue of Microorganisms (GCM) 10K type strain sequencing project: providing services to taxonomists for standard genome sequencing and annotation.</title>
        <authorList>
            <consortium name="The Broad Institute Genomics Platform"/>
            <consortium name="The Broad Institute Genome Sequencing Center for Infectious Disease"/>
            <person name="Wu L."/>
            <person name="Ma J."/>
        </authorList>
    </citation>
    <scope>NUCLEOTIDE SEQUENCE [LARGE SCALE GENOMIC DNA]</scope>
    <source>
        <strain evidence="2">JCM 4816</strain>
    </source>
</reference>
<dbReference type="EMBL" id="JBHSQJ010000005">
    <property type="protein sequence ID" value="MFC5905893.1"/>
    <property type="molecule type" value="Genomic_DNA"/>
</dbReference>
<proteinExistence type="predicted"/>
<evidence type="ECO:0008006" key="3">
    <source>
        <dbReference type="Google" id="ProtNLM"/>
    </source>
</evidence>
<keyword evidence="2" id="KW-1185">Reference proteome</keyword>
<dbReference type="InterPro" id="IPR039708">
    <property type="entry name" value="MT1774/Rv1733c-like"/>
</dbReference>
<evidence type="ECO:0000313" key="2">
    <source>
        <dbReference type="Proteomes" id="UP001596174"/>
    </source>
</evidence>
<dbReference type="PANTHER" id="PTHR42305:SF1">
    <property type="entry name" value="MEMBRANE PROTEIN RV1733C-RELATED"/>
    <property type="match status" value="1"/>
</dbReference>
<protein>
    <recommendedName>
        <fullName evidence="3">Integral membrane protein</fullName>
    </recommendedName>
</protein>
<accession>A0ABW1FUJ8</accession>
<name>A0ABW1FUJ8_9ACTN</name>